<dbReference type="STRING" id="267748.MMOB0870"/>
<evidence type="ECO:0000313" key="1">
    <source>
        <dbReference type="EMBL" id="AAT27573.1"/>
    </source>
</evidence>
<organism evidence="1 2">
    <name type="scientific">Mycoplasma mobile (strain ATCC 43663 / 163K / NCTC 11711)</name>
    <name type="common">Mesomycoplasma mobile</name>
    <dbReference type="NCBI Taxonomy" id="267748"/>
    <lineage>
        <taxon>Bacteria</taxon>
        <taxon>Bacillati</taxon>
        <taxon>Mycoplasmatota</taxon>
        <taxon>Mycoplasmoidales</taxon>
        <taxon>Metamycoplasmataceae</taxon>
        <taxon>Mesomycoplasma</taxon>
    </lineage>
</organism>
<accession>Q6KIK3</accession>
<dbReference type="HOGENOM" id="CLU_1813682_0_0_14"/>
<dbReference type="Proteomes" id="UP000009072">
    <property type="component" value="Chromosome"/>
</dbReference>
<protein>
    <submittedName>
        <fullName evidence="1">Uncharacterized protein</fullName>
    </submittedName>
</protein>
<dbReference type="EMBL" id="AE017308">
    <property type="protein sequence ID" value="AAT27573.1"/>
    <property type="molecule type" value="Genomic_DNA"/>
</dbReference>
<keyword evidence="2" id="KW-1185">Reference proteome</keyword>
<proteinExistence type="predicted"/>
<reference evidence="1 2" key="1">
    <citation type="journal article" date="2004" name="Genome Res.">
        <title>The complete genome and proteome of Mycoplasma mobile.</title>
        <authorList>
            <person name="Jaffe J.D."/>
            <person name="Stange-Thomann N."/>
            <person name="Smith C."/>
            <person name="DeCaprio D."/>
            <person name="Fisher S."/>
            <person name="Butler J."/>
            <person name="Calvo S."/>
            <person name="Elkins T."/>
            <person name="FitzGerald M.G."/>
            <person name="Hafez N."/>
            <person name="Kodira C.D."/>
            <person name="Major J."/>
            <person name="Wang S."/>
            <person name="Wilkinson J."/>
            <person name="Nicol R."/>
            <person name="Nusbaum C."/>
            <person name="Birren B."/>
            <person name="Berg H.C."/>
            <person name="Church G.M."/>
        </authorList>
    </citation>
    <scope>NUCLEOTIDE SEQUENCE [LARGE SCALE GENOMIC DNA]</scope>
    <source>
        <strain evidence="2">ATCC 43663 / 163K / NCTC 11711</strain>
    </source>
</reference>
<dbReference type="AlphaFoldDB" id="Q6KIK3"/>
<evidence type="ECO:0000313" key="2">
    <source>
        <dbReference type="Proteomes" id="UP000009072"/>
    </source>
</evidence>
<sequence length="142" mass="17140">MRNLEIHQNDNMKKFKIIEILNDFKEFEIQAKSWFDSLPKKYKTQDLGLLLYDLEIFNIELSQGHFKFELTLENFSEHQKTYCDISCKNSYEELLKTSTKKDHFLFETLHILKSHWNEHVVWVSKKINKNFNDKNITSDFVS</sequence>
<name>Q6KIK3_MYCM1</name>
<gene>
    <name evidence="1" type="ordered locus">MMOB0870</name>
</gene>
<dbReference type="KEGG" id="mmo:MMOB0870"/>